<feature type="transmembrane region" description="Helical" evidence="9">
    <location>
        <begin position="600"/>
        <end position="624"/>
    </location>
</feature>
<dbReference type="Gene3D" id="3.40.930.10">
    <property type="entry name" value="Mannitol-specific EII, Chain A"/>
    <property type="match status" value="1"/>
</dbReference>
<keyword evidence="7" id="KW-0406">Ion transport</keyword>
<evidence type="ECO:0000256" key="7">
    <source>
        <dbReference type="ARBA" id="ARBA00023065"/>
    </source>
</evidence>
<evidence type="ECO:0000256" key="8">
    <source>
        <dbReference type="ARBA" id="ARBA00023136"/>
    </source>
</evidence>
<dbReference type="PANTHER" id="PTHR11453:SF121">
    <property type="entry name" value="ANION TRANSPORTER ABTS-2"/>
    <property type="match status" value="1"/>
</dbReference>
<dbReference type="Pfam" id="PF00955">
    <property type="entry name" value="HCO3_cotransp"/>
    <property type="match status" value="2"/>
</dbReference>
<evidence type="ECO:0000256" key="1">
    <source>
        <dbReference type="ARBA" id="ARBA00004651"/>
    </source>
</evidence>
<feature type="transmembrane region" description="Helical" evidence="9">
    <location>
        <begin position="314"/>
        <end position="331"/>
    </location>
</feature>
<keyword evidence="4" id="KW-1003">Cell membrane</keyword>
<evidence type="ECO:0000256" key="6">
    <source>
        <dbReference type="ARBA" id="ARBA00022989"/>
    </source>
</evidence>
<dbReference type="InterPro" id="IPR011531">
    <property type="entry name" value="HCO3_transpt-like_TM_dom"/>
</dbReference>
<accession>A0A914C243</accession>
<feature type="transmembrane region" description="Helical" evidence="9">
    <location>
        <begin position="518"/>
        <end position="536"/>
    </location>
</feature>
<dbReference type="InterPro" id="IPR003020">
    <property type="entry name" value="HCO3_transpt_euk"/>
</dbReference>
<keyword evidence="11" id="KW-1185">Reference proteome</keyword>
<dbReference type="AlphaFoldDB" id="A0A914C243"/>
<dbReference type="GO" id="GO:0006820">
    <property type="term" value="P:monoatomic anion transport"/>
    <property type="evidence" value="ECO:0007669"/>
    <property type="project" value="InterPro"/>
</dbReference>
<keyword evidence="8 9" id="KW-0472">Membrane</keyword>
<evidence type="ECO:0000313" key="11">
    <source>
        <dbReference type="Proteomes" id="UP000887540"/>
    </source>
</evidence>
<reference evidence="12" key="1">
    <citation type="submission" date="2022-11" db="UniProtKB">
        <authorList>
            <consortium name="WormBaseParasite"/>
        </authorList>
    </citation>
    <scope>IDENTIFICATION</scope>
</reference>
<dbReference type="GO" id="GO:0016323">
    <property type="term" value="C:basolateral plasma membrane"/>
    <property type="evidence" value="ECO:0007669"/>
    <property type="project" value="TreeGrafter"/>
</dbReference>
<evidence type="ECO:0000256" key="4">
    <source>
        <dbReference type="ARBA" id="ARBA00022475"/>
    </source>
</evidence>
<dbReference type="Gene3D" id="1.10.287.570">
    <property type="entry name" value="Helical hairpin bin"/>
    <property type="match status" value="1"/>
</dbReference>
<feature type="transmembrane region" description="Helical" evidence="9">
    <location>
        <begin position="478"/>
        <end position="497"/>
    </location>
</feature>
<sequence length="794" mass="90268">MHYNLVETPSNESNASSTIIESTLGAHDLNKILRVEIGDKDNGDSGIDVPLTNNPAENVFLINIVQNIVPPKDFAVEARGFMDVKHLLEKANIILDSAETEFEIIIRQMVSSITFKNPKVRYEDIQKEIFEFDENTDVKMTNVRRKIQSVVLSENYLAQDQSWLTLYCSIAGINKRYLSITRLNTPTNFGRGLEDISFIVLVIASVDEKETKSAVETARTFSTLFTSQELRNKLRYVLTIEEFQKEIRLHAYGLATENQVKLSYHKEVPTSKERWYPFRGVKEDFKRRIAHYPSDYLDGVKDVRAVQKTTSTAVFMYLSILFQVIALAMVNDSSTGGLINVRKQIFGQLIGGIFFGIFGGQLFLIIISTVPFTIYIEAVYVIASSCGYDFNKMYALTGLFSCVYLTILGCLEASLVMKFARRSVEELFGMFTAMSMIYRAMQAMIESFSCGPLENAISGTIKNETKFSPDQEACGNSIGLLYIVLMFGTLWISWSLFSFRKTPFLSKRVRELLCDYSATIGVIIMGFVGAFVFRGIKQETFSYNPEISVFTFTDFWNQSIGAWLISAGLGIPLSILFFTDQLLVTNTVDNKEHNLKKGPAANWDLVVCAFLNVFLSLAVLPWALGAFPLSHLHLKAQADIEERLVHGAKVEVIVKNRESRVATLITHLMFLPTYLFLLPYLKVIPTSVFQGLFLYLAFAAMVGNEFVERVLLIFTEQRSYQPLHYIRRVPQRILHFFTCIEIVQWAILFFVGHAPWPFVPMLFSVVVFLYIPLRLLVFPYFIDEKYLESVDGVH</sequence>
<feature type="transmembrane region" description="Helical" evidence="9">
    <location>
        <begin position="733"/>
        <end position="751"/>
    </location>
</feature>
<dbReference type="SUPFAM" id="SSF55804">
    <property type="entry name" value="Phoshotransferase/anion transport protein"/>
    <property type="match status" value="1"/>
</dbReference>
<comment type="subcellular location">
    <subcellularLocation>
        <location evidence="1">Cell membrane</location>
        <topology evidence="1">Multi-pass membrane protein</topology>
    </subcellularLocation>
</comment>
<feature type="transmembrane region" description="Helical" evidence="9">
    <location>
        <begin position="560"/>
        <end position="579"/>
    </location>
</feature>
<feature type="transmembrane region" description="Helical" evidence="9">
    <location>
        <begin position="352"/>
        <end position="374"/>
    </location>
</feature>
<dbReference type="WBParaSite" id="ACRNAN_Path_1563.g6079.t1">
    <property type="protein sequence ID" value="ACRNAN_Path_1563.g6079.t1"/>
    <property type="gene ID" value="ACRNAN_Path_1563.g6079"/>
</dbReference>
<name>A0A914C243_9BILA</name>
<keyword evidence="5 9" id="KW-0812">Transmembrane</keyword>
<protein>
    <submittedName>
        <fullName evidence="12">Bicarbonate transporter-like transmembrane domain-containing protein</fullName>
    </submittedName>
</protein>
<dbReference type="GO" id="GO:0005452">
    <property type="term" value="F:solute:inorganic anion antiporter activity"/>
    <property type="evidence" value="ECO:0007669"/>
    <property type="project" value="InterPro"/>
</dbReference>
<feature type="transmembrane region" description="Helical" evidence="9">
    <location>
        <begin position="394"/>
        <end position="415"/>
    </location>
</feature>
<evidence type="ECO:0000256" key="2">
    <source>
        <dbReference type="ARBA" id="ARBA00010993"/>
    </source>
</evidence>
<feature type="domain" description="Bicarbonate transporter-like transmembrane" evidence="10">
    <location>
        <begin position="277"/>
        <end position="462"/>
    </location>
</feature>
<evidence type="ECO:0000256" key="3">
    <source>
        <dbReference type="ARBA" id="ARBA00022448"/>
    </source>
</evidence>
<evidence type="ECO:0000259" key="10">
    <source>
        <dbReference type="Pfam" id="PF00955"/>
    </source>
</evidence>
<keyword evidence="3" id="KW-0813">Transport</keyword>
<dbReference type="Proteomes" id="UP000887540">
    <property type="component" value="Unplaced"/>
</dbReference>
<feature type="domain" description="Bicarbonate transporter-like transmembrane" evidence="10">
    <location>
        <begin position="471"/>
        <end position="792"/>
    </location>
</feature>
<evidence type="ECO:0000256" key="9">
    <source>
        <dbReference type="SAM" id="Phobius"/>
    </source>
</evidence>
<evidence type="ECO:0000313" key="12">
    <source>
        <dbReference type="WBParaSite" id="ACRNAN_Path_1563.g6079.t1"/>
    </source>
</evidence>
<dbReference type="InterPro" id="IPR016152">
    <property type="entry name" value="PTrfase/Anion_transptr"/>
</dbReference>
<comment type="similarity">
    <text evidence="2">Belongs to the anion exchanger (TC 2.A.31) family.</text>
</comment>
<organism evidence="11 12">
    <name type="scientific">Acrobeloides nanus</name>
    <dbReference type="NCBI Taxonomy" id="290746"/>
    <lineage>
        <taxon>Eukaryota</taxon>
        <taxon>Metazoa</taxon>
        <taxon>Ecdysozoa</taxon>
        <taxon>Nematoda</taxon>
        <taxon>Chromadorea</taxon>
        <taxon>Rhabditida</taxon>
        <taxon>Tylenchina</taxon>
        <taxon>Cephalobomorpha</taxon>
        <taxon>Cephaloboidea</taxon>
        <taxon>Cephalobidae</taxon>
        <taxon>Acrobeloides</taxon>
    </lineage>
</organism>
<keyword evidence="6 9" id="KW-1133">Transmembrane helix</keyword>
<feature type="transmembrane region" description="Helical" evidence="9">
    <location>
        <begin position="427"/>
        <end position="445"/>
    </location>
</feature>
<dbReference type="GO" id="GO:0050801">
    <property type="term" value="P:monoatomic ion homeostasis"/>
    <property type="evidence" value="ECO:0007669"/>
    <property type="project" value="TreeGrafter"/>
</dbReference>
<evidence type="ECO:0000256" key="5">
    <source>
        <dbReference type="ARBA" id="ARBA00022692"/>
    </source>
</evidence>
<feature type="transmembrane region" description="Helical" evidence="9">
    <location>
        <begin position="758"/>
        <end position="782"/>
    </location>
</feature>
<dbReference type="PANTHER" id="PTHR11453">
    <property type="entry name" value="ANION EXCHANGE PROTEIN"/>
    <property type="match status" value="1"/>
</dbReference>
<proteinExistence type="inferred from homology"/>